<evidence type="ECO:0000313" key="2">
    <source>
        <dbReference type="Proteomes" id="UP000007360"/>
    </source>
</evidence>
<proteinExistence type="predicted"/>
<dbReference type="AlphaFoldDB" id="K2RUU2"/>
<dbReference type="PATRIC" id="fig|1204725.3.peg.738"/>
<accession>K2RUU2</accession>
<keyword evidence="2" id="KW-1185">Reference proteome</keyword>
<comment type="caution">
    <text evidence="1">The sequence shown here is derived from an EMBL/GenBank/DDBJ whole genome shotgun (WGS) entry which is preliminary data.</text>
</comment>
<evidence type="ECO:0000313" key="1">
    <source>
        <dbReference type="EMBL" id="EKF86550.1"/>
    </source>
</evidence>
<organism evidence="1 2">
    <name type="scientific">Methanobacterium formicicum (strain DSM 3637 / PP1)</name>
    <dbReference type="NCBI Taxonomy" id="1204725"/>
    <lineage>
        <taxon>Archaea</taxon>
        <taxon>Methanobacteriati</taxon>
        <taxon>Methanobacteriota</taxon>
        <taxon>Methanomada group</taxon>
        <taxon>Methanobacteria</taxon>
        <taxon>Methanobacteriales</taxon>
        <taxon>Methanobacteriaceae</taxon>
        <taxon>Methanobacterium</taxon>
    </lineage>
</organism>
<protein>
    <submittedName>
        <fullName evidence="1">Uncharacterized protein</fullName>
    </submittedName>
</protein>
<name>K2RUU2_METFP</name>
<gene>
    <name evidence="1" type="ORF">A994_03668</name>
</gene>
<dbReference type="RefSeq" id="WP_004029941.1">
    <property type="nucleotide sequence ID" value="NZ_AMPO01000002.1"/>
</dbReference>
<dbReference type="EMBL" id="AMPO01000002">
    <property type="protein sequence ID" value="EKF86550.1"/>
    <property type="molecule type" value="Genomic_DNA"/>
</dbReference>
<reference evidence="1 2" key="1">
    <citation type="journal article" date="2012" name="J. Bacteriol.">
        <title>Draft genome sequence of Methanobacterium formicicum DSM 3637, an archaebacterium isolated from the methane producer amoeba Pelomyxa palustris.</title>
        <authorList>
            <person name="Gutierrez G."/>
        </authorList>
    </citation>
    <scope>NUCLEOTIDE SEQUENCE [LARGE SCALE GENOMIC DNA]</scope>
    <source>
        <strain evidence="2">DSM 3637 / PP1</strain>
    </source>
</reference>
<sequence>MISQLPDFKLNYVNIEGKTFLEFIAETGEIILSNKLIEIENIILHVGDDIFIEGTSKEEITDRANFDLKLVSNDKWKIRVSKCAIFNKQIPSNRFKARAITIKAKKGEISNTDVIKQYQLLEGLEFESHSDITFGSPILNGLKLIKDEVSYFPHSSGFFYVKISMKMFKINGNITLIIFIFF</sequence>
<dbReference type="Proteomes" id="UP000007360">
    <property type="component" value="Unassembled WGS sequence"/>
</dbReference>